<dbReference type="PANTHER" id="PTHR46531:SF1">
    <property type="entry name" value="ZINC TRANSPORTER 6"/>
    <property type="match status" value="1"/>
</dbReference>
<dbReference type="GO" id="GO:0016020">
    <property type="term" value="C:membrane"/>
    <property type="evidence" value="ECO:0007669"/>
    <property type="project" value="InterPro"/>
</dbReference>
<dbReference type="SUPFAM" id="SSF161111">
    <property type="entry name" value="Cation efflux protein transmembrane domain-like"/>
    <property type="match status" value="1"/>
</dbReference>
<keyword evidence="2" id="KW-0813">Transport</keyword>
<comment type="subunit">
    <text evidence="9">Heterodimer with SLC30A5; form a functional zinc ion transmembrane transporter.</text>
</comment>
<comment type="function">
    <text evidence="10">Has probably no intrinsic transporter activity but together with SLC30A5 forms a functional zinc ion:proton antiporter heterodimer, mediating zinc entry into the lumen of organelles along the secretory pathway. As part of that zinc ion:proton antiporter, contributes to zinc ion homeostasis within the early secretory pathway and regulates the activation and folding of enzymes like alkaline phosphatases and enzymes involved in phosphatidylinositol glycan anchor biosynthesis.</text>
</comment>
<feature type="transmembrane region" description="Helical" evidence="11">
    <location>
        <begin position="249"/>
        <end position="269"/>
    </location>
</feature>
<feature type="transmembrane region" description="Helical" evidence="11">
    <location>
        <begin position="219"/>
        <end position="237"/>
    </location>
</feature>
<keyword evidence="8 11" id="KW-0472">Membrane</keyword>
<evidence type="ECO:0000256" key="7">
    <source>
        <dbReference type="ARBA" id="ARBA00023065"/>
    </source>
</evidence>
<reference evidence="13" key="1">
    <citation type="submission" date="2018-03" db="EMBL/GenBank/DDBJ databases">
        <title>The relapsing fever spirochete Borrelia turicatae persists in the highly oxidative environment of its soft-bodied tick vector.</title>
        <authorList>
            <person name="Bourret T.J."/>
            <person name="Boyle W.K."/>
            <person name="Valenzuela J.G."/>
            <person name="Oliveira F."/>
            <person name="Lopez J.E."/>
        </authorList>
    </citation>
    <scope>NUCLEOTIDE SEQUENCE</scope>
    <source>
        <strain evidence="13">Kansas strain/isolate</strain>
        <tissue evidence="13">Salivary glands</tissue>
    </source>
</reference>
<protein>
    <submittedName>
        <fullName evidence="13">Putative zinc transporter 6</fullName>
    </submittedName>
</protein>
<accession>A0A2R5LBR0</accession>
<dbReference type="InterPro" id="IPR027469">
    <property type="entry name" value="Cation_efflux_TMD_sf"/>
</dbReference>
<sequence>MDDIRQRVSQTNYRDELPQGMFRPFKKPSLTPLACVLREFKHVAKDSRAKATLWLAVFNIVCCSLLIYWSRSSRSIAVHALAYLTVFDLACLGNCLLSLWVLQQKANSTFSFGYNRFEVLAIFATTILAQLGSFFIIKESIERIIQQPQVHTGRTIPAAVVAFVCHTAVTYTTNRASLAHVIAASSSSWLQEHVAEVSQSVCRIVPGLSRILLPRLNPLMLLGSAACGVVLLAHFFIEIYQYHTADTSAAVTIALMICITMYPMTIYCAKILLQTAPPHVIGQLDKCLREASTLDGVLEFRHECFWTVSFGVLAGSVHVRVRRDASEQLVLAHIVDRLSNLVSELTVQVFKDEWAWTSSTSFHRPYVPPDSDSSSENSKRQISSSILNMTPNLDLMQQLPLPTSYTIPHANSSGHHGH</sequence>
<feature type="transmembrane region" description="Helical" evidence="11">
    <location>
        <begin position="81"/>
        <end position="102"/>
    </location>
</feature>
<evidence type="ECO:0000256" key="3">
    <source>
        <dbReference type="ARBA" id="ARBA00022692"/>
    </source>
</evidence>
<evidence type="ECO:0000256" key="2">
    <source>
        <dbReference type="ARBA" id="ARBA00022448"/>
    </source>
</evidence>
<dbReference type="EMBL" id="GGLE01002671">
    <property type="protein sequence ID" value="MBY06797.1"/>
    <property type="molecule type" value="Transcribed_RNA"/>
</dbReference>
<evidence type="ECO:0000256" key="10">
    <source>
        <dbReference type="ARBA" id="ARBA00045455"/>
    </source>
</evidence>
<evidence type="ECO:0000256" key="9">
    <source>
        <dbReference type="ARBA" id="ARBA00038600"/>
    </source>
</evidence>
<dbReference type="GO" id="GO:0008324">
    <property type="term" value="F:monoatomic cation transmembrane transporter activity"/>
    <property type="evidence" value="ECO:0007669"/>
    <property type="project" value="InterPro"/>
</dbReference>
<keyword evidence="3 11" id="KW-0812">Transmembrane</keyword>
<keyword evidence="5 11" id="KW-1133">Transmembrane helix</keyword>
<dbReference type="InterPro" id="IPR058533">
    <property type="entry name" value="Cation_efflux_TM"/>
</dbReference>
<keyword evidence="4" id="KW-0862">Zinc</keyword>
<keyword evidence="7" id="KW-0406">Ion transport</keyword>
<evidence type="ECO:0000256" key="8">
    <source>
        <dbReference type="ARBA" id="ARBA00023136"/>
    </source>
</evidence>
<organism evidence="13">
    <name type="scientific">Ornithodoros turicata</name>
    <dbReference type="NCBI Taxonomy" id="34597"/>
    <lineage>
        <taxon>Eukaryota</taxon>
        <taxon>Metazoa</taxon>
        <taxon>Ecdysozoa</taxon>
        <taxon>Arthropoda</taxon>
        <taxon>Chelicerata</taxon>
        <taxon>Arachnida</taxon>
        <taxon>Acari</taxon>
        <taxon>Parasitiformes</taxon>
        <taxon>Ixodida</taxon>
        <taxon>Ixodoidea</taxon>
        <taxon>Argasidae</taxon>
        <taxon>Ornithodorinae</taxon>
        <taxon>Ornithodoros</taxon>
    </lineage>
</organism>
<dbReference type="GO" id="GO:0005794">
    <property type="term" value="C:Golgi apparatus"/>
    <property type="evidence" value="ECO:0007669"/>
    <property type="project" value="UniProtKB-SubCell"/>
</dbReference>
<dbReference type="Pfam" id="PF01545">
    <property type="entry name" value="Cation_efflux"/>
    <property type="match status" value="1"/>
</dbReference>
<evidence type="ECO:0000256" key="6">
    <source>
        <dbReference type="ARBA" id="ARBA00023034"/>
    </source>
</evidence>
<evidence type="ECO:0000256" key="11">
    <source>
        <dbReference type="SAM" id="Phobius"/>
    </source>
</evidence>
<proteinExistence type="predicted"/>
<dbReference type="Gene3D" id="1.20.1510.10">
    <property type="entry name" value="Cation efflux protein transmembrane domain"/>
    <property type="match status" value="1"/>
</dbReference>
<feature type="transmembrane region" description="Helical" evidence="11">
    <location>
        <begin position="51"/>
        <end position="69"/>
    </location>
</feature>
<keyword evidence="6" id="KW-0333">Golgi apparatus</keyword>
<dbReference type="InterPro" id="IPR052005">
    <property type="entry name" value="CDF_SLC30A"/>
</dbReference>
<name>A0A2R5LBR0_9ACAR</name>
<feature type="domain" description="Cation efflux protein transmembrane" evidence="12">
    <location>
        <begin position="56"/>
        <end position="273"/>
    </location>
</feature>
<dbReference type="AlphaFoldDB" id="A0A2R5LBR0"/>
<evidence type="ECO:0000313" key="13">
    <source>
        <dbReference type="EMBL" id="MBY06797.1"/>
    </source>
</evidence>
<dbReference type="GO" id="GO:0006829">
    <property type="term" value="P:zinc ion transport"/>
    <property type="evidence" value="ECO:0007669"/>
    <property type="project" value="TreeGrafter"/>
</dbReference>
<evidence type="ECO:0000259" key="12">
    <source>
        <dbReference type="Pfam" id="PF01545"/>
    </source>
</evidence>
<evidence type="ECO:0000256" key="1">
    <source>
        <dbReference type="ARBA" id="ARBA00004166"/>
    </source>
</evidence>
<comment type="subcellular location">
    <subcellularLocation>
        <location evidence="1">Golgi apparatus</location>
        <location evidence="1">trans-Golgi network membrane</location>
        <topology evidence="1">Multi-pass membrane protein</topology>
    </subcellularLocation>
</comment>
<dbReference type="PANTHER" id="PTHR46531">
    <property type="entry name" value="ZINC TRANSPORTER 6"/>
    <property type="match status" value="1"/>
</dbReference>
<evidence type="ECO:0000256" key="4">
    <source>
        <dbReference type="ARBA" id="ARBA00022833"/>
    </source>
</evidence>
<feature type="transmembrane region" description="Helical" evidence="11">
    <location>
        <begin position="114"/>
        <end position="137"/>
    </location>
</feature>
<evidence type="ECO:0000256" key="5">
    <source>
        <dbReference type="ARBA" id="ARBA00022989"/>
    </source>
</evidence>